<evidence type="ECO:0008006" key="4">
    <source>
        <dbReference type="Google" id="ProtNLM"/>
    </source>
</evidence>
<reference evidence="3" key="1">
    <citation type="journal article" date="2019" name="Int. J. Syst. Evol. Microbiol.">
        <title>The Global Catalogue of Microorganisms (GCM) 10K type strain sequencing project: providing services to taxonomists for standard genome sequencing and annotation.</title>
        <authorList>
            <consortium name="The Broad Institute Genomics Platform"/>
            <consortium name="The Broad Institute Genome Sequencing Center for Infectious Disease"/>
            <person name="Wu L."/>
            <person name="Ma J."/>
        </authorList>
    </citation>
    <scope>NUCLEOTIDE SEQUENCE [LARGE SCALE GENOMIC DNA]</scope>
    <source>
        <strain evidence="3">JCM 3146</strain>
    </source>
</reference>
<dbReference type="Pfam" id="PF05800">
    <property type="entry name" value="GvpO"/>
    <property type="match status" value="1"/>
</dbReference>
<keyword evidence="3" id="KW-1185">Reference proteome</keyword>
<evidence type="ECO:0000256" key="1">
    <source>
        <dbReference type="SAM" id="MobiDB-lite"/>
    </source>
</evidence>
<proteinExistence type="predicted"/>
<dbReference type="EMBL" id="BAAABM010000029">
    <property type="protein sequence ID" value="GAA0342932.1"/>
    <property type="molecule type" value="Genomic_DNA"/>
</dbReference>
<feature type="compositionally biased region" description="Acidic residues" evidence="1">
    <location>
        <begin position="18"/>
        <end position="45"/>
    </location>
</feature>
<feature type="region of interest" description="Disordered" evidence="1">
    <location>
        <begin position="1"/>
        <end position="66"/>
    </location>
</feature>
<feature type="compositionally biased region" description="Basic and acidic residues" evidence="1">
    <location>
        <begin position="1"/>
        <end position="10"/>
    </location>
</feature>
<sequence length="145" mass="16019">MSVSRRDRPERARRRLDDDVDEDYGADYETEYAEDEATGYEEDEPEPRPGRGGAATAGRRRLSAGEAAHAALREITALTNRTAEGVVAIHPADNGWVAGVELLEARRVPSSSDTLALYEVEVDEEGGLVAYRRIQRYPRGRSEAS</sequence>
<organism evidence="2 3">
    <name type="scientific">Actinoallomurus spadix</name>
    <dbReference type="NCBI Taxonomy" id="79912"/>
    <lineage>
        <taxon>Bacteria</taxon>
        <taxon>Bacillati</taxon>
        <taxon>Actinomycetota</taxon>
        <taxon>Actinomycetes</taxon>
        <taxon>Streptosporangiales</taxon>
        <taxon>Thermomonosporaceae</taxon>
        <taxon>Actinoallomurus</taxon>
    </lineage>
</organism>
<accession>A0ABP3GDG7</accession>
<dbReference type="Proteomes" id="UP001501822">
    <property type="component" value="Unassembled WGS sequence"/>
</dbReference>
<comment type="caution">
    <text evidence="2">The sequence shown here is derived from an EMBL/GenBank/DDBJ whole genome shotgun (WGS) entry which is preliminary data.</text>
</comment>
<evidence type="ECO:0000313" key="2">
    <source>
        <dbReference type="EMBL" id="GAA0342932.1"/>
    </source>
</evidence>
<protein>
    <recommendedName>
        <fullName evidence="4">Gas vesicle synthesis protein</fullName>
    </recommendedName>
</protein>
<dbReference type="InterPro" id="IPR008634">
    <property type="entry name" value="Gas-vesicle_GvpO"/>
</dbReference>
<name>A0ABP3GDG7_9ACTN</name>
<evidence type="ECO:0000313" key="3">
    <source>
        <dbReference type="Proteomes" id="UP001501822"/>
    </source>
</evidence>
<dbReference type="RefSeq" id="WP_252798785.1">
    <property type="nucleotide sequence ID" value="NZ_BAAABM010000029.1"/>
</dbReference>
<gene>
    <name evidence="2" type="ORF">GCM10010151_35660</name>
</gene>